<organism evidence="15 16">
    <name type="scientific">Zophobas morio</name>
    <dbReference type="NCBI Taxonomy" id="2755281"/>
    <lineage>
        <taxon>Eukaryota</taxon>
        <taxon>Metazoa</taxon>
        <taxon>Ecdysozoa</taxon>
        <taxon>Arthropoda</taxon>
        <taxon>Hexapoda</taxon>
        <taxon>Insecta</taxon>
        <taxon>Pterygota</taxon>
        <taxon>Neoptera</taxon>
        <taxon>Endopterygota</taxon>
        <taxon>Coleoptera</taxon>
        <taxon>Polyphaga</taxon>
        <taxon>Cucujiformia</taxon>
        <taxon>Tenebrionidae</taxon>
        <taxon>Zophobas</taxon>
    </lineage>
</organism>
<evidence type="ECO:0000313" key="15">
    <source>
        <dbReference type="EMBL" id="KAJ3659445.1"/>
    </source>
</evidence>
<keyword evidence="6 13" id="KW-0479">Metal-binding</keyword>
<comment type="caution">
    <text evidence="15">The sequence shown here is derived from an EMBL/GenBank/DDBJ whole genome shotgun (WGS) entry which is preliminary data.</text>
</comment>
<dbReference type="GO" id="GO:0005506">
    <property type="term" value="F:iron ion binding"/>
    <property type="evidence" value="ECO:0007669"/>
    <property type="project" value="InterPro"/>
</dbReference>
<evidence type="ECO:0000256" key="14">
    <source>
        <dbReference type="RuleBase" id="RU000461"/>
    </source>
</evidence>
<reference evidence="15" key="1">
    <citation type="journal article" date="2023" name="G3 (Bethesda)">
        <title>Whole genome assemblies of Zophobas morio and Tenebrio molitor.</title>
        <authorList>
            <person name="Kaur S."/>
            <person name="Stinson S.A."/>
            <person name="diCenzo G.C."/>
        </authorList>
    </citation>
    <scope>NUCLEOTIDE SEQUENCE</scope>
    <source>
        <strain evidence="15">QUZm001</strain>
    </source>
</reference>
<feature type="binding site" description="axial binding residue" evidence="13">
    <location>
        <position position="443"/>
    </location>
    <ligand>
        <name>heme</name>
        <dbReference type="ChEBI" id="CHEBI:30413"/>
    </ligand>
    <ligandPart>
        <name>Fe</name>
        <dbReference type="ChEBI" id="CHEBI:18248"/>
    </ligandPart>
</feature>
<dbReference type="CDD" id="cd11056">
    <property type="entry name" value="CYP6-like"/>
    <property type="match status" value="1"/>
</dbReference>
<evidence type="ECO:0000256" key="9">
    <source>
        <dbReference type="ARBA" id="ARBA00023002"/>
    </source>
</evidence>
<dbReference type="PROSITE" id="PS00086">
    <property type="entry name" value="CYTOCHROME_P450"/>
    <property type="match status" value="1"/>
</dbReference>
<dbReference type="PRINTS" id="PR00385">
    <property type="entry name" value="P450"/>
</dbReference>
<dbReference type="PANTHER" id="PTHR24292:SF100">
    <property type="entry name" value="CYTOCHROME P450 6A16, ISOFORM B-RELATED"/>
    <property type="match status" value="1"/>
</dbReference>
<evidence type="ECO:0000256" key="3">
    <source>
        <dbReference type="ARBA" id="ARBA00004406"/>
    </source>
</evidence>
<evidence type="ECO:0000256" key="6">
    <source>
        <dbReference type="ARBA" id="ARBA00022723"/>
    </source>
</evidence>
<evidence type="ECO:0000256" key="5">
    <source>
        <dbReference type="ARBA" id="ARBA00022617"/>
    </source>
</evidence>
<evidence type="ECO:0000256" key="7">
    <source>
        <dbReference type="ARBA" id="ARBA00022824"/>
    </source>
</evidence>
<keyword evidence="5 13" id="KW-0349">Heme</keyword>
<dbReference type="InterPro" id="IPR036396">
    <property type="entry name" value="Cyt_P450_sf"/>
</dbReference>
<keyword evidence="9 14" id="KW-0560">Oxidoreductase</keyword>
<dbReference type="AlphaFoldDB" id="A0AA38IM72"/>
<evidence type="ECO:0000256" key="11">
    <source>
        <dbReference type="ARBA" id="ARBA00023033"/>
    </source>
</evidence>
<dbReference type="GO" id="GO:0005789">
    <property type="term" value="C:endoplasmic reticulum membrane"/>
    <property type="evidence" value="ECO:0007669"/>
    <property type="project" value="UniProtKB-SubCell"/>
</dbReference>
<name>A0AA38IM72_9CUCU</name>
<comment type="subcellular location">
    <subcellularLocation>
        <location evidence="3">Endoplasmic reticulum membrane</location>
        <topology evidence="3">Peripheral membrane protein</topology>
    </subcellularLocation>
    <subcellularLocation>
        <location evidence="2">Microsome membrane</location>
        <topology evidence="2">Peripheral membrane protein</topology>
    </subcellularLocation>
</comment>
<protein>
    <recommendedName>
        <fullName evidence="17">Cytochrome P450</fullName>
    </recommendedName>
</protein>
<gene>
    <name evidence="15" type="ORF">Zmor_011134</name>
</gene>
<dbReference type="SUPFAM" id="SSF48264">
    <property type="entry name" value="Cytochrome P450"/>
    <property type="match status" value="1"/>
</dbReference>
<sequence>MGLVIQDSLLEVILVAAGLVILTAHHFHNAYKYWARKGVPTIKPKFPLGNTNTLLPQGFSVGPVSKTFYDELKREGHKFGGVYLVTTPNLVVVDPDYVRDILSKDFQYFADRGFYHNKKTDPLIANLFVIDSDDWKNLRVKLTSTFTSGKMKTMFHSVVECANYMKEAMVKSIGQDIDMKETVGRYTTDVIGTCAFGIECNSFKHPDAEFRAMGRELFTFNFRRAIKSFIAINFPKLAMQLSLRISVEKVGNFFRKVVTDTVKLRQEENIHRNDFLQLLINLQESTNFTHDEMTAQVISFFIAGFETSATTMNFGLYELARNPDIQKKLREEICQVLDKHDNKLTYESLSEMKYLAQVLDETLRMYPPLPTLNRRCTKDYTLRDTNVVLEKGTRVLISALGLQMDPEFYPNPKKFDPDRFSEESKKMRHPFVYLPFGDGPRNCIGLRFGQMQSKIGIATIIKNFRLSVSASSKPLEFMPSSFLLQPKQTIYLKAEKV</sequence>
<evidence type="ECO:0000256" key="1">
    <source>
        <dbReference type="ARBA" id="ARBA00001971"/>
    </source>
</evidence>
<dbReference type="Proteomes" id="UP001168821">
    <property type="component" value="Unassembled WGS sequence"/>
</dbReference>
<evidence type="ECO:0000256" key="10">
    <source>
        <dbReference type="ARBA" id="ARBA00023004"/>
    </source>
</evidence>
<keyword evidence="10 13" id="KW-0408">Iron</keyword>
<keyword evidence="8" id="KW-0492">Microsome</keyword>
<evidence type="ECO:0000256" key="2">
    <source>
        <dbReference type="ARBA" id="ARBA00004174"/>
    </source>
</evidence>
<proteinExistence type="inferred from homology"/>
<keyword evidence="7" id="KW-0256">Endoplasmic reticulum</keyword>
<evidence type="ECO:0000313" key="16">
    <source>
        <dbReference type="Proteomes" id="UP001168821"/>
    </source>
</evidence>
<comment type="cofactor">
    <cofactor evidence="1 13">
        <name>heme</name>
        <dbReference type="ChEBI" id="CHEBI:30413"/>
    </cofactor>
</comment>
<dbReference type="FunFam" id="1.10.630.10:FF:000042">
    <property type="entry name" value="Cytochrome P450"/>
    <property type="match status" value="1"/>
</dbReference>
<dbReference type="InterPro" id="IPR017972">
    <property type="entry name" value="Cyt_P450_CS"/>
</dbReference>
<keyword evidence="12" id="KW-0472">Membrane</keyword>
<dbReference type="Pfam" id="PF00067">
    <property type="entry name" value="p450"/>
    <property type="match status" value="1"/>
</dbReference>
<dbReference type="InterPro" id="IPR050476">
    <property type="entry name" value="Insect_CytP450_Detox"/>
</dbReference>
<dbReference type="PRINTS" id="PR00463">
    <property type="entry name" value="EP450I"/>
</dbReference>
<dbReference type="InterPro" id="IPR001128">
    <property type="entry name" value="Cyt_P450"/>
</dbReference>
<evidence type="ECO:0000256" key="4">
    <source>
        <dbReference type="ARBA" id="ARBA00010617"/>
    </source>
</evidence>
<evidence type="ECO:0008006" key="17">
    <source>
        <dbReference type="Google" id="ProtNLM"/>
    </source>
</evidence>
<comment type="similarity">
    <text evidence="4 14">Belongs to the cytochrome P450 family.</text>
</comment>
<dbReference type="GO" id="GO:0004497">
    <property type="term" value="F:monooxygenase activity"/>
    <property type="evidence" value="ECO:0007669"/>
    <property type="project" value="UniProtKB-KW"/>
</dbReference>
<evidence type="ECO:0000256" key="13">
    <source>
        <dbReference type="PIRSR" id="PIRSR602401-1"/>
    </source>
</evidence>
<dbReference type="PANTHER" id="PTHR24292">
    <property type="entry name" value="CYTOCHROME P450"/>
    <property type="match status" value="1"/>
</dbReference>
<keyword evidence="16" id="KW-1185">Reference proteome</keyword>
<dbReference type="GO" id="GO:0016705">
    <property type="term" value="F:oxidoreductase activity, acting on paired donors, with incorporation or reduction of molecular oxygen"/>
    <property type="evidence" value="ECO:0007669"/>
    <property type="project" value="InterPro"/>
</dbReference>
<dbReference type="GO" id="GO:0020037">
    <property type="term" value="F:heme binding"/>
    <property type="evidence" value="ECO:0007669"/>
    <property type="project" value="InterPro"/>
</dbReference>
<dbReference type="InterPro" id="IPR002401">
    <property type="entry name" value="Cyt_P450_E_grp-I"/>
</dbReference>
<dbReference type="Gene3D" id="1.10.630.10">
    <property type="entry name" value="Cytochrome P450"/>
    <property type="match status" value="1"/>
</dbReference>
<accession>A0AA38IM72</accession>
<keyword evidence="11 14" id="KW-0503">Monooxygenase</keyword>
<evidence type="ECO:0000256" key="12">
    <source>
        <dbReference type="ARBA" id="ARBA00023136"/>
    </source>
</evidence>
<dbReference type="EMBL" id="JALNTZ010000003">
    <property type="protein sequence ID" value="KAJ3659445.1"/>
    <property type="molecule type" value="Genomic_DNA"/>
</dbReference>
<evidence type="ECO:0000256" key="8">
    <source>
        <dbReference type="ARBA" id="ARBA00022848"/>
    </source>
</evidence>